<dbReference type="PANTHER" id="PTHR40254:SF1">
    <property type="entry name" value="BLR0577 PROTEIN"/>
    <property type="match status" value="1"/>
</dbReference>
<dbReference type="InterPro" id="IPR052189">
    <property type="entry name" value="L-asp_N-monooxygenase_NS-form"/>
</dbReference>
<accession>A0A1L8ML53</accession>
<comment type="caution">
    <text evidence="3">The sequence shown here is derived from an EMBL/GenBank/DDBJ whole genome shotgun (WGS) entry which is preliminary data.</text>
</comment>
<dbReference type="InterPro" id="IPR038732">
    <property type="entry name" value="HpyO/CreE_NAD-binding"/>
</dbReference>
<dbReference type="Gene3D" id="3.50.50.60">
    <property type="entry name" value="FAD/NAD(P)-binding domain"/>
    <property type="match status" value="1"/>
</dbReference>
<evidence type="ECO:0000313" key="3">
    <source>
        <dbReference type="EMBL" id="OJF71469.1"/>
    </source>
</evidence>
<dbReference type="Pfam" id="PF13454">
    <property type="entry name" value="NAD_binding_9"/>
    <property type="match status" value="1"/>
</dbReference>
<reference evidence="4" key="1">
    <citation type="submission" date="2016-06" db="EMBL/GenBank/DDBJ databases">
        <authorList>
            <person name="de Vries S.P.W."/>
            <person name="Hadjirin N.F."/>
            <person name="Lay E.M."/>
            <person name="Zadoks R.N."/>
            <person name="Peacock S.J."/>
            <person name="Parkhill J."/>
            <person name="Grant A.J."/>
            <person name="Mcdougall S."/>
            <person name="Holmes M.A."/>
        </authorList>
    </citation>
    <scope>NUCLEOTIDE SEQUENCE [LARGE SCALE GENOMIC DNA]</scope>
    <source>
        <strain evidence="4">NZ1587</strain>
    </source>
</reference>
<organism evidence="3 4">
    <name type="scientific">Streptococcus bovimastitidis</name>
    <dbReference type="NCBI Taxonomy" id="1856638"/>
    <lineage>
        <taxon>Bacteria</taxon>
        <taxon>Bacillati</taxon>
        <taxon>Bacillota</taxon>
        <taxon>Bacilli</taxon>
        <taxon>Lactobacillales</taxon>
        <taxon>Streptococcaceae</taxon>
        <taxon>Streptococcus</taxon>
    </lineage>
</organism>
<evidence type="ECO:0000313" key="4">
    <source>
        <dbReference type="Proteomes" id="UP000182015"/>
    </source>
</evidence>
<dbReference type="STRING" id="1856638.A9Q68_09120"/>
<dbReference type="SUPFAM" id="SSF51905">
    <property type="entry name" value="FAD/NAD(P)-binding domain"/>
    <property type="match status" value="1"/>
</dbReference>
<feature type="domain" description="FAD-dependent urate hydroxylase HpyO/Asp monooxygenase CreE-like FAD/NAD(P)-binding" evidence="2">
    <location>
        <begin position="18"/>
        <end position="166"/>
    </location>
</feature>
<evidence type="ECO:0000259" key="2">
    <source>
        <dbReference type="Pfam" id="PF13454"/>
    </source>
</evidence>
<keyword evidence="1" id="KW-0472">Membrane</keyword>
<keyword evidence="4" id="KW-1185">Reference proteome</keyword>
<name>A0A1L8ML53_9STRE</name>
<dbReference type="AlphaFoldDB" id="A0A1L8ML53"/>
<keyword evidence="1" id="KW-1133">Transmembrane helix</keyword>
<evidence type="ECO:0000256" key="1">
    <source>
        <dbReference type="SAM" id="Phobius"/>
    </source>
</evidence>
<dbReference type="EMBL" id="LZDD01000003">
    <property type="protein sequence ID" value="OJF71469.1"/>
    <property type="molecule type" value="Genomic_DNA"/>
</dbReference>
<dbReference type="PANTHER" id="PTHR40254">
    <property type="entry name" value="BLR0577 PROTEIN"/>
    <property type="match status" value="1"/>
</dbReference>
<feature type="transmembrane region" description="Helical" evidence="1">
    <location>
        <begin position="12"/>
        <end position="33"/>
    </location>
</feature>
<protein>
    <recommendedName>
        <fullName evidence="2">FAD-dependent urate hydroxylase HpyO/Asp monooxygenase CreE-like FAD/NAD(P)-binding domain-containing protein</fullName>
    </recommendedName>
</protein>
<proteinExistence type="predicted"/>
<keyword evidence="1" id="KW-0812">Transmembrane</keyword>
<gene>
    <name evidence="3" type="ORF">A9Q68_09120</name>
</gene>
<sequence>MLSYYLALKGGSFVKKIAIVGMGVSGLAVLLAFSRLSDEELAKLEIYCFDDVLHFGRGLPFQEDHASALINSPIHDISFDYRQMGDFVQWMHDNNQDTSSPYVSRALYGHYMSQRGQELMTKLPIQRLEQRVDHLIYLPENQKWQLLTQGQPLPSNFDEVHLACGQLPVLDPFALQGHPNYIDDPYPLHDLRFLGEWDKPEIAVIGTGLAAVDVIKFLLAESSASIAAFSRSNYLPTIRIIEGDPISWQYLTDQKLASILGQDKPSFTLKNFENLFFAELAALGFADWEQVQKQFLADGIKGLELSLANPAQLFALQQLASRVADLFTDLWPLMTHNDRRAFQRIYGKAILNLRNPMPEESARVLIAAAKEGRLTIIDAVESIQSQNGQFVLKRQDEQVLNMDVVINATGYHLSDKSLKNATPLLQSLIADEICQLDPFGGLSILPETSQVLSARYGVLENLYAHGALINGPIYQNNSTIKIQKMAERGVMSGHQIQ</sequence>
<dbReference type="InterPro" id="IPR036188">
    <property type="entry name" value="FAD/NAD-bd_sf"/>
</dbReference>
<dbReference type="Proteomes" id="UP000182015">
    <property type="component" value="Unassembled WGS sequence"/>
</dbReference>